<dbReference type="InterPro" id="IPR036461">
    <property type="entry name" value="Urease_betasu_sf"/>
</dbReference>
<organism evidence="4 5">
    <name type="scientific">Paenibacillus aestuarii</name>
    <dbReference type="NCBI Taxonomy" id="516965"/>
    <lineage>
        <taxon>Bacteria</taxon>
        <taxon>Bacillati</taxon>
        <taxon>Bacillota</taxon>
        <taxon>Bacilli</taxon>
        <taxon>Bacillales</taxon>
        <taxon>Paenibacillaceae</taxon>
        <taxon>Paenibacillus</taxon>
    </lineage>
</organism>
<evidence type="ECO:0000256" key="2">
    <source>
        <dbReference type="ARBA" id="ARBA00047778"/>
    </source>
</evidence>
<dbReference type="InterPro" id="IPR002019">
    <property type="entry name" value="Urease_beta-like"/>
</dbReference>
<dbReference type="GO" id="GO:0009039">
    <property type="term" value="F:urease activity"/>
    <property type="evidence" value="ECO:0007669"/>
    <property type="project" value="UniProtKB-EC"/>
</dbReference>
<dbReference type="PANTHER" id="PTHR33569:SF1">
    <property type="entry name" value="UREASE"/>
    <property type="match status" value="1"/>
</dbReference>
<dbReference type="EC" id="3.5.1.5" evidence="3"/>
<comment type="caution">
    <text evidence="4">The sequence shown here is derived from an EMBL/GenBank/DDBJ whole genome shotgun (WGS) entry which is preliminary data.</text>
</comment>
<dbReference type="EMBL" id="JBHSMJ010000008">
    <property type="protein sequence ID" value="MFC5447640.1"/>
    <property type="molecule type" value="Genomic_DNA"/>
</dbReference>
<dbReference type="SUPFAM" id="SSF51278">
    <property type="entry name" value="Urease, beta-subunit"/>
    <property type="match status" value="1"/>
</dbReference>
<dbReference type="Pfam" id="PF00699">
    <property type="entry name" value="Urease_beta"/>
    <property type="match status" value="1"/>
</dbReference>
<dbReference type="NCBIfam" id="NF009682">
    <property type="entry name" value="PRK13203.1"/>
    <property type="match status" value="1"/>
</dbReference>
<keyword evidence="1 3" id="KW-0378">Hydrolase</keyword>
<comment type="subcellular location">
    <subcellularLocation>
        <location evidence="3">Cytoplasm</location>
    </subcellularLocation>
</comment>
<comment type="similarity">
    <text evidence="3">Belongs to the urease beta subunit family.</text>
</comment>
<dbReference type="NCBIfam" id="TIGR00192">
    <property type="entry name" value="urease_beta"/>
    <property type="match status" value="1"/>
</dbReference>
<dbReference type="CDD" id="cd00407">
    <property type="entry name" value="Urease_beta"/>
    <property type="match status" value="1"/>
</dbReference>
<gene>
    <name evidence="3 4" type="primary">ureB</name>
    <name evidence="4" type="ORF">ACFPOG_05185</name>
</gene>
<comment type="subunit">
    <text evidence="3">Heterotrimer of UreA (gamma), UreB (beta) and UreC (alpha) subunits. Three heterotrimers associate to form the active enzyme.</text>
</comment>
<dbReference type="HAMAP" id="MF_01954">
    <property type="entry name" value="Urease_beta"/>
    <property type="match status" value="1"/>
</dbReference>
<dbReference type="Gene3D" id="2.10.150.10">
    <property type="entry name" value="Urease, beta subunit"/>
    <property type="match status" value="1"/>
</dbReference>
<evidence type="ECO:0000313" key="4">
    <source>
        <dbReference type="EMBL" id="MFC5447640.1"/>
    </source>
</evidence>
<protein>
    <recommendedName>
        <fullName evidence="3">Urease subunit beta</fullName>
        <ecNumber evidence="3">3.5.1.5</ecNumber>
    </recommendedName>
    <alternativeName>
        <fullName evidence="3">Urea amidohydrolase subunit beta</fullName>
    </alternativeName>
</protein>
<evidence type="ECO:0000256" key="3">
    <source>
        <dbReference type="HAMAP-Rule" id="MF_01954"/>
    </source>
</evidence>
<dbReference type="Proteomes" id="UP001596044">
    <property type="component" value="Unassembled WGS sequence"/>
</dbReference>
<keyword evidence="5" id="KW-1185">Reference proteome</keyword>
<proteinExistence type="inferred from homology"/>
<dbReference type="PANTHER" id="PTHR33569">
    <property type="entry name" value="UREASE"/>
    <property type="match status" value="1"/>
</dbReference>
<dbReference type="InterPro" id="IPR050069">
    <property type="entry name" value="Urease_subunit"/>
</dbReference>
<sequence>MIPGEFRTRKGSITLNEGRLTAEIVVTNTGDRPVQVGSHYHFFEVNRALDFPREMAFGMRLDIAAGTAVRFEPGEQKPVQLVALGGAQKSYGLNGLSLGLAMPGVMPADVRERWQAWKECSDEADRS</sequence>
<evidence type="ECO:0000256" key="1">
    <source>
        <dbReference type="ARBA" id="ARBA00022801"/>
    </source>
</evidence>
<accession>A0ABW0K2K6</accession>
<name>A0ABW0K2K6_9BACL</name>
<keyword evidence="3" id="KW-0963">Cytoplasm</keyword>
<comment type="pathway">
    <text evidence="3">Nitrogen metabolism; urea degradation; CO(2) and NH(3) from urea (urease route): step 1/1.</text>
</comment>
<reference evidence="5" key="1">
    <citation type="journal article" date="2019" name="Int. J. Syst. Evol. Microbiol.">
        <title>The Global Catalogue of Microorganisms (GCM) 10K type strain sequencing project: providing services to taxonomists for standard genome sequencing and annotation.</title>
        <authorList>
            <consortium name="The Broad Institute Genomics Platform"/>
            <consortium name="The Broad Institute Genome Sequencing Center for Infectious Disease"/>
            <person name="Wu L."/>
            <person name="Ma J."/>
        </authorList>
    </citation>
    <scope>NUCLEOTIDE SEQUENCE [LARGE SCALE GENOMIC DNA]</scope>
    <source>
        <strain evidence="5">KACC 11904</strain>
    </source>
</reference>
<comment type="catalytic activity">
    <reaction evidence="2 3">
        <text>urea + 2 H2O + H(+) = hydrogencarbonate + 2 NH4(+)</text>
        <dbReference type="Rhea" id="RHEA:20557"/>
        <dbReference type="ChEBI" id="CHEBI:15377"/>
        <dbReference type="ChEBI" id="CHEBI:15378"/>
        <dbReference type="ChEBI" id="CHEBI:16199"/>
        <dbReference type="ChEBI" id="CHEBI:17544"/>
        <dbReference type="ChEBI" id="CHEBI:28938"/>
        <dbReference type="EC" id="3.5.1.5"/>
    </reaction>
</comment>
<dbReference type="RefSeq" id="WP_270884014.1">
    <property type="nucleotide sequence ID" value="NZ_JAQFVF010000061.1"/>
</dbReference>
<evidence type="ECO:0000313" key="5">
    <source>
        <dbReference type="Proteomes" id="UP001596044"/>
    </source>
</evidence>